<organism evidence="1 2">
    <name type="scientific">Elysia crispata</name>
    <name type="common">lettuce slug</name>
    <dbReference type="NCBI Taxonomy" id="231223"/>
    <lineage>
        <taxon>Eukaryota</taxon>
        <taxon>Metazoa</taxon>
        <taxon>Spiralia</taxon>
        <taxon>Lophotrochozoa</taxon>
        <taxon>Mollusca</taxon>
        <taxon>Gastropoda</taxon>
        <taxon>Heterobranchia</taxon>
        <taxon>Euthyneura</taxon>
        <taxon>Panpulmonata</taxon>
        <taxon>Sacoglossa</taxon>
        <taxon>Placobranchoidea</taxon>
        <taxon>Plakobranchidae</taxon>
        <taxon>Elysia</taxon>
    </lineage>
</organism>
<comment type="caution">
    <text evidence="1">The sequence shown here is derived from an EMBL/GenBank/DDBJ whole genome shotgun (WGS) entry which is preliminary data.</text>
</comment>
<dbReference type="EMBL" id="JAWDGP010004189">
    <property type="protein sequence ID" value="KAK3766958.1"/>
    <property type="molecule type" value="Genomic_DNA"/>
</dbReference>
<protein>
    <submittedName>
        <fullName evidence="1">Uncharacterized protein</fullName>
    </submittedName>
</protein>
<gene>
    <name evidence="1" type="ORF">RRG08_059827</name>
</gene>
<reference evidence="1" key="1">
    <citation type="journal article" date="2023" name="G3 (Bethesda)">
        <title>A reference genome for the long-term kleptoplast-retaining sea slug Elysia crispata morphotype clarki.</title>
        <authorList>
            <person name="Eastman K.E."/>
            <person name="Pendleton A.L."/>
            <person name="Shaikh M.A."/>
            <person name="Suttiyut T."/>
            <person name="Ogas R."/>
            <person name="Tomko P."/>
            <person name="Gavelis G."/>
            <person name="Widhalm J.R."/>
            <person name="Wisecaver J.H."/>
        </authorList>
    </citation>
    <scope>NUCLEOTIDE SEQUENCE</scope>
    <source>
        <strain evidence="1">ECLA1</strain>
    </source>
</reference>
<dbReference type="Proteomes" id="UP001283361">
    <property type="component" value="Unassembled WGS sequence"/>
</dbReference>
<name>A0AAE0ZCJ9_9GAST</name>
<proteinExistence type="predicted"/>
<dbReference type="AlphaFoldDB" id="A0AAE0ZCJ9"/>
<sequence length="101" mass="11306">MARNQDVIVAGTEKGACGEVKGLDATDKLPDLDSRDLYVTGSESGSLEVRLKCAPKVNASRLVRFTPYWFTKEQDMKAVRLESHVTQDCRAFLYLLTYGPY</sequence>
<evidence type="ECO:0000313" key="1">
    <source>
        <dbReference type="EMBL" id="KAK3766958.1"/>
    </source>
</evidence>
<accession>A0AAE0ZCJ9</accession>
<keyword evidence="2" id="KW-1185">Reference proteome</keyword>
<evidence type="ECO:0000313" key="2">
    <source>
        <dbReference type="Proteomes" id="UP001283361"/>
    </source>
</evidence>